<feature type="compositionally biased region" description="Polar residues" evidence="2">
    <location>
        <begin position="21"/>
        <end position="31"/>
    </location>
</feature>
<feature type="coiled-coil region" evidence="1">
    <location>
        <begin position="31"/>
        <end position="163"/>
    </location>
</feature>
<reference evidence="3 4" key="1">
    <citation type="submission" date="2017-12" db="EMBL/GenBank/DDBJ databases">
        <title>Comparative genomics of Botrytis spp.</title>
        <authorList>
            <person name="Valero-Jimenez C.A."/>
            <person name="Tapia P."/>
            <person name="Veloso J."/>
            <person name="Silva-Moreno E."/>
            <person name="Staats M."/>
            <person name="Valdes J.H."/>
            <person name="Van Kan J.A.L."/>
        </authorList>
    </citation>
    <scope>NUCLEOTIDE SEQUENCE [LARGE SCALE GENOMIC DNA]</scope>
    <source>
        <strain evidence="3 4">Bt9001</strain>
    </source>
</reference>
<protein>
    <submittedName>
        <fullName evidence="3">Uncharacterized protein</fullName>
    </submittedName>
</protein>
<feature type="compositionally biased region" description="Low complexity" evidence="2">
    <location>
        <begin position="315"/>
        <end position="330"/>
    </location>
</feature>
<comment type="caution">
    <text evidence="3">The sequence shown here is derived from an EMBL/GenBank/DDBJ whole genome shotgun (WGS) entry which is preliminary data.</text>
</comment>
<gene>
    <name evidence="3" type="ORF">BTUL_0066g00020</name>
</gene>
<dbReference type="Gene3D" id="1.10.287.950">
    <property type="entry name" value="Methyl-accepting chemotaxis protein"/>
    <property type="match status" value="1"/>
</dbReference>
<dbReference type="EMBL" id="PQXH01000066">
    <property type="protein sequence ID" value="TGO13613.1"/>
    <property type="molecule type" value="Genomic_DNA"/>
</dbReference>
<name>A0A4Z1ET19_9HELO</name>
<proteinExistence type="predicted"/>
<dbReference type="SUPFAM" id="SSF58104">
    <property type="entry name" value="Methyl-accepting chemotaxis protein (MCP) signaling domain"/>
    <property type="match status" value="1"/>
</dbReference>
<keyword evidence="4" id="KW-1185">Reference proteome</keyword>
<feature type="compositionally biased region" description="Polar residues" evidence="2">
    <location>
        <begin position="276"/>
        <end position="291"/>
    </location>
</feature>
<dbReference type="Proteomes" id="UP000297777">
    <property type="component" value="Unassembled WGS sequence"/>
</dbReference>
<feature type="region of interest" description="Disordered" evidence="2">
    <location>
        <begin position="276"/>
        <end position="330"/>
    </location>
</feature>
<dbReference type="OrthoDB" id="3551309at2759"/>
<accession>A0A4Z1ET19</accession>
<evidence type="ECO:0000313" key="4">
    <source>
        <dbReference type="Proteomes" id="UP000297777"/>
    </source>
</evidence>
<evidence type="ECO:0000313" key="3">
    <source>
        <dbReference type="EMBL" id="TGO13613.1"/>
    </source>
</evidence>
<feature type="region of interest" description="Disordered" evidence="2">
    <location>
        <begin position="1"/>
        <end position="31"/>
    </location>
</feature>
<evidence type="ECO:0000256" key="1">
    <source>
        <dbReference type="SAM" id="Coils"/>
    </source>
</evidence>
<organism evidence="3 4">
    <name type="scientific">Botrytis tulipae</name>
    <dbReference type="NCBI Taxonomy" id="87230"/>
    <lineage>
        <taxon>Eukaryota</taxon>
        <taxon>Fungi</taxon>
        <taxon>Dikarya</taxon>
        <taxon>Ascomycota</taxon>
        <taxon>Pezizomycotina</taxon>
        <taxon>Leotiomycetes</taxon>
        <taxon>Helotiales</taxon>
        <taxon>Sclerotiniaceae</taxon>
        <taxon>Botrytis</taxon>
    </lineage>
</organism>
<dbReference type="AlphaFoldDB" id="A0A4Z1ET19"/>
<feature type="compositionally biased region" description="Basic and acidic residues" evidence="2">
    <location>
        <begin position="293"/>
        <end position="305"/>
    </location>
</feature>
<keyword evidence="1" id="KW-0175">Coiled coil</keyword>
<evidence type="ECO:0000256" key="2">
    <source>
        <dbReference type="SAM" id="MobiDB-lite"/>
    </source>
</evidence>
<sequence length="330" mass="39148">MSKDLGDVSNRLGLNYGNKASKVTKSSSTPFQRIQDKIKELERSLKKQRNQNEKIQDNVKGFEQRLEEQYDQNEKMQDEMKDLKQRLEEQYDQDEKIQDTTKKLELALEEQYNQNGKMQDATKELERALQEHYNQSEKMQDKIKDLERRLEEQYYQKEMIQKTRDQRFEYYNGKIEKLDESVQNLTNWTSQLKDRIDEDVQRRYQETDTLDTMQKVLATVMEQQHKHISDMIEFQTRLPDLIQTELSMQRTFNPEPLLGRNPGQYGQLLQIQNITTPQVAPSSERQQSGAPSQDREVVQSQEVDRCPGQQQFGAPPQDQDTPYPYPQKQQ</sequence>